<dbReference type="EMBL" id="BART01026397">
    <property type="protein sequence ID" value="GAG96385.1"/>
    <property type="molecule type" value="Genomic_DNA"/>
</dbReference>
<organism evidence="1">
    <name type="scientific">marine sediment metagenome</name>
    <dbReference type="NCBI Taxonomy" id="412755"/>
    <lineage>
        <taxon>unclassified sequences</taxon>
        <taxon>metagenomes</taxon>
        <taxon>ecological metagenomes</taxon>
    </lineage>
</organism>
<gene>
    <name evidence="1" type="ORF">S01H4_47094</name>
</gene>
<reference evidence="1" key="1">
    <citation type="journal article" date="2014" name="Front. Microbiol.">
        <title>High frequency of phylogenetically diverse reductive dehalogenase-homologous genes in deep subseafloor sedimentary metagenomes.</title>
        <authorList>
            <person name="Kawai M."/>
            <person name="Futagami T."/>
            <person name="Toyoda A."/>
            <person name="Takaki Y."/>
            <person name="Nishi S."/>
            <person name="Hori S."/>
            <person name="Arai W."/>
            <person name="Tsubouchi T."/>
            <person name="Morono Y."/>
            <person name="Uchiyama I."/>
            <person name="Ito T."/>
            <person name="Fujiyama A."/>
            <person name="Inagaki F."/>
            <person name="Takami H."/>
        </authorList>
    </citation>
    <scope>NUCLEOTIDE SEQUENCE</scope>
    <source>
        <strain evidence="1">Expedition CK06-06</strain>
    </source>
</reference>
<proteinExistence type="predicted"/>
<sequence>MKIRFDCDEKYPYYSISKDIGDEYEIPEEKVKKWKYIIKEFEKIQSEMEAMQHGAHMNWLKNHKEIKEGK</sequence>
<evidence type="ECO:0000313" key="1">
    <source>
        <dbReference type="EMBL" id="GAG96385.1"/>
    </source>
</evidence>
<protein>
    <submittedName>
        <fullName evidence="1">Uncharacterized protein</fullName>
    </submittedName>
</protein>
<name>X1BN00_9ZZZZ</name>
<comment type="caution">
    <text evidence="1">The sequence shown here is derived from an EMBL/GenBank/DDBJ whole genome shotgun (WGS) entry which is preliminary data.</text>
</comment>
<accession>X1BN00</accession>
<dbReference type="AlphaFoldDB" id="X1BN00"/>